<evidence type="ECO:0000259" key="4">
    <source>
        <dbReference type="PROSITE" id="PS50127"/>
    </source>
</evidence>
<evidence type="ECO:0000256" key="1">
    <source>
        <dbReference type="ARBA" id="ARBA00022679"/>
    </source>
</evidence>
<feature type="region of interest" description="Disordered" evidence="3">
    <location>
        <begin position="141"/>
        <end position="203"/>
    </location>
</feature>
<dbReference type="Pfam" id="PF00179">
    <property type="entry name" value="UQ_con"/>
    <property type="match status" value="1"/>
</dbReference>
<dbReference type="SUPFAM" id="SSF50249">
    <property type="entry name" value="Nucleic acid-binding proteins"/>
    <property type="match status" value="1"/>
</dbReference>
<name>A0ABR2Y3I2_9PEZI</name>
<feature type="compositionally biased region" description="Low complexity" evidence="3">
    <location>
        <begin position="73"/>
        <end position="87"/>
    </location>
</feature>
<dbReference type="PANTHER" id="PTHR46116">
    <property type="entry name" value="(E3-INDEPENDENT) E2 UBIQUITIN-CONJUGATING ENZYME"/>
    <property type="match status" value="1"/>
</dbReference>
<dbReference type="Pfam" id="PF21485">
    <property type="entry name" value="IF5A-like_N"/>
    <property type="match status" value="1"/>
</dbReference>
<dbReference type="InterPro" id="IPR016135">
    <property type="entry name" value="UBQ-conjugating_enzyme/RWD"/>
</dbReference>
<feature type="compositionally biased region" description="Polar residues" evidence="3">
    <location>
        <begin position="61"/>
        <end position="72"/>
    </location>
</feature>
<dbReference type="InterPro" id="IPR012340">
    <property type="entry name" value="NA-bd_OB-fold"/>
</dbReference>
<dbReference type="Proteomes" id="UP001465668">
    <property type="component" value="Unassembled WGS sequence"/>
</dbReference>
<comment type="caution">
    <text evidence="5">The sequence shown here is derived from an EMBL/GenBank/DDBJ whole genome shotgun (WGS) entry which is preliminary data.</text>
</comment>
<dbReference type="SMART" id="SM00212">
    <property type="entry name" value="UBCc"/>
    <property type="match status" value="1"/>
</dbReference>
<feature type="compositionally biased region" description="Low complexity" evidence="3">
    <location>
        <begin position="99"/>
        <end position="110"/>
    </location>
</feature>
<feature type="compositionally biased region" description="Low complexity" evidence="3">
    <location>
        <begin position="423"/>
        <end position="438"/>
    </location>
</feature>
<dbReference type="EMBL" id="JARVKM010000006">
    <property type="protein sequence ID" value="KAK9780505.1"/>
    <property type="molecule type" value="Genomic_DNA"/>
</dbReference>
<feature type="region of interest" description="Disordered" evidence="3">
    <location>
        <begin position="484"/>
        <end position="507"/>
    </location>
</feature>
<feature type="compositionally biased region" description="Low complexity" evidence="3">
    <location>
        <begin position="176"/>
        <end position="191"/>
    </location>
</feature>
<dbReference type="InterPro" id="IPR020189">
    <property type="entry name" value="IF5A_C"/>
</dbReference>
<gene>
    <name evidence="5" type="ORF">SCAR479_02620</name>
</gene>
<dbReference type="InterPro" id="IPR000608">
    <property type="entry name" value="UBC"/>
</dbReference>
<evidence type="ECO:0000256" key="2">
    <source>
        <dbReference type="ARBA" id="ARBA00022786"/>
    </source>
</evidence>
<dbReference type="Gene3D" id="3.10.110.10">
    <property type="entry name" value="Ubiquitin Conjugating Enzyme"/>
    <property type="match status" value="1"/>
</dbReference>
<dbReference type="SMART" id="SM01376">
    <property type="entry name" value="eIF-5a"/>
    <property type="match status" value="1"/>
</dbReference>
<dbReference type="SUPFAM" id="SSF54495">
    <property type="entry name" value="UBC-like"/>
    <property type="match status" value="1"/>
</dbReference>
<dbReference type="PROSITE" id="PS50127">
    <property type="entry name" value="UBC_2"/>
    <property type="match status" value="1"/>
</dbReference>
<proteinExistence type="predicted"/>
<keyword evidence="6" id="KW-1185">Reference proteome</keyword>
<organism evidence="5 6">
    <name type="scientific">Seiridium cardinale</name>
    <dbReference type="NCBI Taxonomy" id="138064"/>
    <lineage>
        <taxon>Eukaryota</taxon>
        <taxon>Fungi</taxon>
        <taxon>Dikarya</taxon>
        <taxon>Ascomycota</taxon>
        <taxon>Pezizomycotina</taxon>
        <taxon>Sordariomycetes</taxon>
        <taxon>Xylariomycetidae</taxon>
        <taxon>Amphisphaeriales</taxon>
        <taxon>Sporocadaceae</taxon>
        <taxon>Seiridium</taxon>
    </lineage>
</organism>
<feature type="domain" description="UBC core" evidence="4">
    <location>
        <begin position="790"/>
        <end position="946"/>
    </location>
</feature>
<keyword evidence="1" id="KW-0808">Transferase</keyword>
<evidence type="ECO:0000256" key="3">
    <source>
        <dbReference type="SAM" id="MobiDB-lite"/>
    </source>
</evidence>
<dbReference type="Gene3D" id="2.40.50.140">
    <property type="entry name" value="Nucleic acid-binding proteins"/>
    <property type="match status" value="1"/>
</dbReference>
<dbReference type="InterPro" id="IPR048670">
    <property type="entry name" value="IF5A-like_N"/>
</dbReference>
<dbReference type="SUPFAM" id="SSF50104">
    <property type="entry name" value="Translation proteins SH3-like domain"/>
    <property type="match status" value="1"/>
</dbReference>
<reference evidence="5 6" key="1">
    <citation type="submission" date="2024-02" db="EMBL/GenBank/DDBJ databases">
        <title>First draft genome assembly of two strains of Seiridium cardinale.</title>
        <authorList>
            <person name="Emiliani G."/>
            <person name="Scali E."/>
        </authorList>
    </citation>
    <scope>NUCLEOTIDE SEQUENCE [LARGE SCALE GENOMIC DNA]</scope>
    <source>
        <strain evidence="5 6">BM-138-000479</strain>
    </source>
</reference>
<evidence type="ECO:0000313" key="6">
    <source>
        <dbReference type="Proteomes" id="UP001465668"/>
    </source>
</evidence>
<dbReference type="InterPro" id="IPR008991">
    <property type="entry name" value="Translation_prot_SH3-like_sf"/>
</dbReference>
<protein>
    <recommendedName>
        <fullName evidence="4">UBC core domain-containing protein</fullName>
    </recommendedName>
</protein>
<dbReference type="Pfam" id="PF01287">
    <property type="entry name" value="eIF-5a"/>
    <property type="match status" value="1"/>
</dbReference>
<feature type="region of interest" description="Disordered" evidence="3">
    <location>
        <begin position="421"/>
        <end position="440"/>
    </location>
</feature>
<accession>A0ABR2Y3I2</accession>
<feature type="compositionally biased region" description="Polar residues" evidence="3">
    <location>
        <begin position="111"/>
        <end position="126"/>
    </location>
</feature>
<evidence type="ECO:0000313" key="5">
    <source>
        <dbReference type="EMBL" id="KAK9780505.1"/>
    </source>
</evidence>
<feature type="compositionally biased region" description="Polar residues" evidence="3">
    <location>
        <begin position="141"/>
        <end position="156"/>
    </location>
</feature>
<feature type="region of interest" description="Disordered" evidence="3">
    <location>
        <begin position="1"/>
        <end position="126"/>
    </location>
</feature>
<sequence length="1147" mass="125489">MRSPFKSALERFSGTRGASQREHQDLHHHHQHNDHANNNCFLPSNTEPNHEPSIFGPFNCLSPTRTSKKGPNSITPTTSSTTPSVSTMAAKPKRTRWEAPPSASTSNSTPGNQNVGNNWSNPIDLTTSSQSDLANITNAFSGQTHSTTEGFTSNLSLDRHGTPSVLNPLAPPNGQTFSFGSFDPSSSPTDFQPATGMTMSGTDFTNWTSQSTWANASTSTHGHGGNSSPNFVFQPPESWPDVDFEDHAFQEWQEQEQQAEEDAQFARHLQMQFDQEAIAGGGLLQTSGSAAFDNFVAPLHSSGKLSADGLNKMEIDSPIPLLTSSANVSNEDEEDEAQIPWKEKMDLEQLRQYTRSLSVPCAGCGKKHTLRQEDVPRMTRKWASSSGKILCGLGCSSNSFCTTVTCPGCKSAIRTENGFSGAQTQSANRSSQSSSSTTVGGLPPSIQYCCEGGREFALWALACGWDQPPTTSFRQTVANKLRPRRSQPGHFAPNGARKVSPTKSNIRSPQRERLFHKISVTPKGTGYGGNSTPAAYMPVSRHKVLKPSAVAVSHNTKEDSVQEAYFRLVSTLLPTISSSSEPKALDASPPLYLSTMLARSPLMARAAILLSNDSIQDISRQRPLYDGVLNFVNALGNHVATSSLVYEDRRLFTQWGMTLPISFGKEEKKKVTAKDISKSLASLISRLATQGKIMLQHAKQNPQEFEAKAESDLLAWVERVVASSAVHEVNSQHLKADAMEIDGGKGKMTAAAEWAKYHQDYALQELEDEEILKNHHFSGPARTMRAPPKGRMKSLITEVTNLRTSLPEGIFVRHGSSRLDVIKVLIIGPKGTPYEYGFFEFDLFCPLEYPAVPPSVQFKTTGGGRIRFNPNLYENGKVCLSLLGTWQGEPWQPGKSTLLQLLVSIQSMILCENPYYNEPGFENQANQAHSTAYNNKTRASTIQYAILPWVIAIGAHVDPEQVLSVTSPWRAIAQTHLRLFSREIDAASRAAADESKNVQLENQARSIHAALEKQRYLARFLVDGKSSKITSISKAKPRKHGHAKVMITRMDIFNGKKQEGGGPAAHNTTVPVVSRGCYLLLDMLRDGYLVLFEKEIGDEKSDVRLPEGEVDGRSKKKFGNGAGSQVKVTVLSAMGLQIAVDVTDIDI</sequence>
<keyword evidence="2" id="KW-0833">Ubl conjugation pathway</keyword>